<keyword evidence="6" id="KW-1185">Reference proteome</keyword>
<dbReference type="SUPFAM" id="SSF47203">
    <property type="entry name" value="Acyl-CoA dehydrogenase C-terminal domain-like"/>
    <property type="match status" value="1"/>
</dbReference>
<evidence type="ECO:0000256" key="1">
    <source>
        <dbReference type="ARBA" id="ARBA00022630"/>
    </source>
</evidence>
<reference evidence="5" key="1">
    <citation type="submission" date="2019-09" db="EMBL/GenBank/DDBJ databases">
        <authorList>
            <person name="Li J."/>
        </authorList>
    </citation>
    <scope>NUCLEOTIDE SEQUENCE [LARGE SCALE GENOMIC DNA]</scope>
    <source>
        <strain evidence="5">JCM 14732</strain>
    </source>
</reference>
<sequence>MTATLHESEEDVALRRTVADIAERCRSTRAAEVDDHTSCWGALVRSGLTELRGADDDGAPLATVGQVVIVVEEMARAVCGAPLVGTLLATELQRLADVDHVVPDEALTVLLDQELRGLAADDALAWDAGVPVTHAVGLDGENLVVRALEGATGSQDLSRPVAVPAGDAELVGGTLDADARTAFEAFAHVVLAADLLGASGAVLESAIEYAGQRVQFGQPIGTFQAVQHLCARAHVQVEAQRSAVLFAAWSLDSGQGDVVPAIVAKAYGASAAVEVVEKAVQVFGGVAITWEFPAHRHLRRVLLDAEVLGNGSALSGHLFDVVEGRSDGLQ</sequence>
<keyword evidence="3" id="KW-0560">Oxidoreductase</keyword>
<feature type="domain" description="Acyl-CoA dehydrogenase/oxidase C-terminal" evidence="4">
    <location>
        <begin position="189"/>
        <end position="306"/>
    </location>
</feature>
<proteinExistence type="predicted"/>
<evidence type="ECO:0000259" key="4">
    <source>
        <dbReference type="Pfam" id="PF00441"/>
    </source>
</evidence>
<evidence type="ECO:0000313" key="6">
    <source>
        <dbReference type="Proteomes" id="UP000380867"/>
    </source>
</evidence>
<name>A0A5M4F9H6_9ACTN</name>
<dbReference type="Gene3D" id="1.20.140.10">
    <property type="entry name" value="Butyryl-CoA Dehydrogenase, subunit A, domain 3"/>
    <property type="match status" value="1"/>
</dbReference>
<evidence type="ECO:0000256" key="3">
    <source>
        <dbReference type="ARBA" id="ARBA00023002"/>
    </source>
</evidence>
<dbReference type="PANTHER" id="PTHR43884:SF20">
    <property type="entry name" value="ACYL-COA DEHYDROGENASE FADE28"/>
    <property type="match status" value="1"/>
</dbReference>
<evidence type="ECO:0000256" key="2">
    <source>
        <dbReference type="ARBA" id="ARBA00022827"/>
    </source>
</evidence>
<dbReference type="GO" id="GO:0003995">
    <property type="term" value="F:acyl-CoA dehydrogenase activity"/>
    <property type="evidence" value="ECO:0007669"/>
    <property type="project" value="TreeGrafter"/>
</dbReference>
<gene>
    <name evidence="5" type="ORF">ESP70_019025</name>
</gene>
<evidence type="ECO:0000313" key="5">
    <source>
        <dbReference type="EMBL" id="KAA1394296.1"/>
    </source>
</evidence>
<dbReference type="AlphaFoldDB" id="A0A5M4F9H6"/>
<keyword evidence="2" id="KW-0274">FAD</keyword>
<keyword evidence="1" id="KW-0285">Flavoprotein</keyword>
<protein>
    <submittedName>
        <fullName evidence="5">Acyl-CoA dehydrogenase</fullName>
    </submittedName>
</protein>
<dbReference type="Proteomes" id="UP000380867">
    <property type="component" value="Unassembled WGS sequence"/>
</dbReference>
<dbReference type="OrthoDB" id="8677713at2"/>
<dbReference type="InterPro" id="IPR036250">
    <property type="entry name" value="AcylCo_DH-like_C"/>
</dbReference>
<dbReference type="Pfam" id="PF00441">
    <property type="entry name" value="Acyl-CoA_dh_1"/>
    <property type="match status" value="1"/>
</dbReference>
<dbReference type="EMBL" id="SDPQ02000004">
    <property type="protein sequence ID" value="KAA1394296.1"/>
    <property type="molecule type" value="Genomic_DNA"/>
</dbReference>
<organism evidence="5 6">
    <name type="scientific">Aeromicrobium ginsengisoli</name>
    <dbReference type="NCBI Taxonomy" id="363867"/>
    <lineage>
        <taxon>Bacteria</taxon>
        <taxon>Bacillati</taxon>
        <taxon>Actinomycetota</taxon>
        <taxon>Actinomycetes</taxon>
        <taxon>Propionibacteriales</taxon>
        <taxon>Nocardioidaceae</taxon>
        <taxon>Aeromicrobium</taxon>
    </lineage>
</organism>
<dbReference type="PANTHER" id="PTHR43884">
    <property type="entry name" value="ACYL-COA DEHYDROGENASE"/>
    <property type="match status" value="1"/>
</dbReference>
<comment type="caution">
    <text evidence="5">The sequence shown here is derived from an EMBL/GenBank/DDBJ whole genome shotgun (WGS) entry which is preliminary data.</text>
</comment>
<dbReference type="InterPro" id="IPR009075">
    <property type="entry name" value="AcylCo_DH/oxidase_C"/>
</dbReference>
<dbReference type="RefSeq" id="WP_149690906.1">
    <property type="nucleotide sequence ID" value="NZ_SDPQ02000004.1"/>
</dbReference>
<accession>A0A5M4F9H6</accession>